<keyword evidence="3 5" id="KW-1133">Transmembrane helix</keyword>
<dbReference type="GO" id="GO:0016020">
    <property type="term" value="C:membrane"/>
    <property type="evidence" value="ECO:0007669"/>
    <property type="project" value="UniProtKB-SubCell"/>
</dbReference>
<dbReference type="AlphaFoldDB" id="A0AAD9DKP5"/>
<evidence type="ECO:0000256" key="4">
    <source>
        <dbReference type="ARBA" id="ARBA00023136"/>
    </source>
</evidence>
<comment type="subcellular location">
    <subcellularLocation>
        <location evidence="1 5">Membrane</location>
        <topology evidence="1 5">Multi-pass membrane protein</topology>
    </subcellularLocation>
</comment>
<evidence type="ECO:0000313" key="6">
    <source>
        <dbReference type="EMBL" id="KAK1748933.1"/>
    </source>
</evidence>
<feature type="transmembrane region" description="Helical" evidence="5">
    <location>
        <begin position="152"/>
        <end position="175"/>
    </location>
</feature>
<sequence length="227" mass="24514">MALTDDSTTSSTNSGGIASTLTALNSASSNIKNAWDKSGGSQALSSIQSSLPQGTKDYIADAQNKVFNRKNLRSPTVFFGLGEEKPFYLERVPSLVTERVKHNLSFFYLNYALLTALLFALTLLISPSAIIGIGLLGVCLDGRITVTQKQATIAMSGFSVIVLIWLLAHIFWWTLSTSGFLTGVHCLLRDASMHKDEEDRVEMQGDLSLDEEATFLNSGPDPAGSMA</sequence>
<dbReference type="InterPro" id="IPR004895">
    <property type="entry name" value="Prenylated_rab_accept_PRA1"/>
</dbReference>
<dbReference type="Proteomes" id="UP001224775">
    <property type="component" value="Unassembled WGS sequence"/>
</dbReference>
<evidence type="ECO:0000256" key="3">
    <source>
        <dbReference type="ARBA" id="ARBA00022989"/>
    </source>
</evidence>
<evidence type="ECO:0000256" key="5">
    <source>
        <dbReference type="RuleBase" id="RU363107"/>
    </source>
</evidence>
<accession>A0AAD9DKP5</accession>
<organism evidence="6 7">
    <name type="scientific">Skeletonema marinoi</name>
    <dbReference type="NCBI Taxonomy" id="267567"/>
    <lineage>
        <taxon>Eukaryota</taxon>
        <taxon>Sar</taxon>
        <taxon>Stramenopiles</taxon>
        <taxon>Ochrophyta</taxon>
        <taxon>Bacillariophyta</taxon>
        <taxon>Coscinodiscophyceae</taxon>
        <taxon>Thalassiosirophycidae</taxon>
        <taxon>Thalassiosirales</taxon>
        <taxon>Skeletonemataceae</taxon>
        <taxon>Skeletonema</taxon>
        <taxon>Skeletonema marinoi-dohrnii complex</taxon>
    </lineage>
</organism>
<dbReference type="Pfam" id="PF03208">
    <property type="entry name" value="PRA1"/>
    <property type="match status" value="1"/>
</dbReference>
<comment type="similarity">
    <text evidence="5">Belongs to the PRA1 family.</text>
</comment>
<evidence type="ECO:0000256" key="1">
    <source>
        <dbReference type="ARBA" id="ARBA00004141"/>
    </source>
</evidence>
<keyword evidence="2 5" id="KW-0812">Transmembrane</keyword>
<feature type="transmembrane region" description="Helical" evidence="5">
    <location>
        <begin position="111"/>
        <end position="140"/>
    </location>
</feature>
<proteinExistence type="inferred from homology"/>
<dbReference type="EMBL" id="JATAAI010000001">
    <property type="protein sequence ID" value="KAK1748933.1"/>
    <property type="molecule type" value="Genomic_DNA"/>
</dbReference>
<keyword evidence="4 5" id="KW-0472">Membrane</keyword>
<evidence type="ECO:0000313" key="7">
    <source>
        <dbReference type="Proteomes" id="UP001224775"/>
    </source>
</evidence>
<gene>
    <name evidence="6" type="ORF">QTG54_000872</name>
</gene>
<evidence type="ECO:0000256" key="2">
    <source>
        <dbReference type="ARBA" id="ARBA00022692"/>
    </source>
</evidence>
<name>A0AAD9DKP5_9STRA</name>
<keyword evidence="7" id="KW-1185">Reference proteome</keyword>
<protein>
    <recommendedName>
        <fullName evidence="5">PRA1 family protein</fullName>
    </recommendedName>
</protein>
<reference evidence="6" key="1">
    <citation type="submission" date="2023-06" db="EMBL/GenBank/DDBJ databases">
        <title>Survivors Of The Sea: Transcriptome response of Skeletonema marinoi to long-term dormancy.</title>
        <authorList>
            <person name="Pinder M.I.M."/>
            <person name="Kourtchenko O."/>
            <person name="Robertson E.K."/>
            <person name="Larsson T."/>
            <person name="Maumus F."/>
            <person name="Osuna-Cruz C.M."/>
            <person name="Vancaester E."/>
            <person name="Stenow R."/>
            <person name="Vandepoele K."/>
            <person name="Ploug H."/>
            <person name="Bruchert V."/>
            <person name="Godhe A."/>
            <person name="Topel M."/>
        </authorList>
    </citation>
    <scope>NUCLEOTIDE SEQUENCE</scope>
    <source>
        <strain evidence="6">R05AC</strain>
    </source>
</reference>
<comment type="caution">
    <text evidence="6">The sequence shown here is derived from an EMBL/GenBank/DDBJ whole genome shotgun (WGS) entry which is preliminary data.</text>
</comment>